<sequence length="189" mass="21585">MDSDVVKRLYEADWDMLVPKLLRHAKFNIYDPSRLLPGGQSAEDIVQEAVAKVISGERKWDPVKHPDLEAHLKSIIDSMLSRKGLFGLKEWEAMANVDDPEEWERIAARCQNIDGLAHDAEVFIAAMRDNMQGDAELNDLFDAVIEGFDKPGDISELTGIPVERVYELRRKLERRRSDVLKKLETTDEP</sequence>
<dbReference type="Pfam" id="PF04542">
    <property type="entry name" value="Sigma70_r2"/>
    <property type="match status" value="1"/>
</dbReference>
<dbReference type="EMBL" id="JAUSVL010000001">
    <property type="protein sequence ID" value="MDQ0289474.1"/>
    <property type="molecule type" value="Genomic_DNA"/>
</dbReference>
<evidence type="ECO:0000313" key="3">
    <source>
        <dbReference type="Proteomes" id="UP001238163"/>
    </source>
</evidence>
<organism evidence="2 3">
    <name type="scientific">Oligosphaera ethanolica</name>
    <dbReference type="NCBI Taxonomy" id="760260"/>
    <lineage>
        <taxon>Bacteria</taxon>
        <taxon>Pseudomonadati</taxon>
        <taxon>Lentisphaerota</taxon>
        <taxon>Oligosphaeria</taxon>
        <taxon>Oligosphaerales</taxon>
        <taxon>Oligosphaeraceae</taxon>
        <taxon>Oligosphaera</taxon>
    </lineage>
</organism>
<dbReference type="GO" id="GO:0003700">
    <property type="term" value="F:DNA-binding transcription factor activity"/>
    <property type="evidence" value="ECO:0007669"/>
    <property type="project" value="InterPro"/>
</dbReference>
<proteinExistence type="predicted"/>
<name>A0AAE3VFZ7_9BACT</name>
<dbReference type="AlphaFoldDB" id="A0AAE3VFZ7"/>
<gene>
    <name evidence="2" type="ORF">J3R75_001581</name>
</gene>
<protein>
    <recommendedName>
        <fullName evidence="1">RNA polymerase sigma-70 region 2 domain-containing protein</fullName>
    </recommendedName>
</protein>
<evidence type="ECO:0000259" key="1">
    <source>
        <dbReference type="Pfam" id="PF04542"/>
    </source>
</evidence>
<reference evidence="2" key="1">
    <citation type="submission" date="2023-07" db="EMBL/GenBank/DDBJ databases">
        <title>Genomic Encyclopedia of Type Strains, Phase IV (KMG-IV): sequencing the most valuable type-strain genomes for metagenomic binning, comparative biology and taxonomic classification.</title>
        <authorList>
            <person name="Goeker M."/>
        </authorList>
    </citation>
    <scope>NUCLEOTIDE SEQUENCE</scope>
    <source>
        <strain evidence="2">DSM 24202</strain>
    </source>
</reference>
<dbReference type="InterPro" id="IPR007627">
    <property type="entry name" value="RNA_pol_sigma70_r2"/>
</dbReference>
<dbReference type="Proteomes" id="UP001238163">
    <property type="component" value="Unassembled WGS sequence"/>
</dbReference>
<dbReference type="GO" id="GO:0006352">
    <property type="term" value="P:DNA-templated transcription initiation"/>
    <property type="evidence" value="ECO:0007669"/>
    <property type="project" value="InterPro"/>
</dbReference>
<feature type="domain" description="RNA polymerase sigma-70 region 2" evidence="1">
    <location>
        <begin position="34"/>
        <end position="77"/>
    </location>
</feature>
<dbReference type="RefSeq" id="WP_307260900.1">
    <property type="nucleotide sequence ID" value="NZ_JAUSVL010000001.1"/>
</dbReference>
<comment type="caution">
    <text evidence="2">The sequence shown here is derived from an EMBL/GenBank/DDBJ whole genome shotgun (WGS) entry which is preliminary data.</text>
</comment>
<keyword evidence="3" id="KW-1185">Reference proteome</keyword>
<accession>A0AAE3VFZ7</accession>
<evidence type="ECO:0000313" key="2">
    <source>
        <dbReference type="EMBL" id="MDQ0289474.1"/>
    </source>
</evidence>